<sequence length="465" mass="53913">MFKEKQATLHRWPRTRLYQRSTSRCARVTAVLCLVLGTFHWISVIHSHRKALVAKFNPTIFTHLTPWDSSTIADTHWRWNETQDFTWGLYSRREIWANRHEWKRLGSGSEGETFTYNGTVIKVYKTAKFPFRNCVPDAPSGLRWPTEIEASLLLGGMAGDKNRRDGEFLPVTDYFMSPPEEGEARWHFLTPFLASGSLVRLAEHLHHSGHAYTAHDLDTIYRPSLERLFEALDRMHNRHGLCHDDVKPDNIFLSGKGSLREADETLDVTKDWMLADLGNAREPHHQYHSSILWSRLNNNLPDCRINDVVRLVKSYMLFLRAAVEDGGAFDEQFFQGREPWARLFWSIVNGVNSDTVSAVSARVLSMALDPSLEDPNDTLVHGRDPQGLWNPVKRLLMSREEVISRGVDDQLRIRLVYHDGHYHPDPAQSEQRHGSRSGWLWQRIYEFWDHILYGVGSVYYKIRGR</sequence>
<protein>
    <recommendedName>
        <fullName evidence="1">Protein kinase domain-containing protein</fullName>
    </recommendedName>
</protein>
<dbReference type="Proteomes" id="UP001140502">
    <property type="component" value="Unassembled WGS sequence"/>
</dbReference>
<dbReference type="InterPro" id="IPR008271">
    <property type="entry name" value="Ser/Thr_kinase_AS"/>
</dbReference>
<organism evidence="2 3">
    <name type="scientific">Fusarium piperis</name>
    <dbReference type="NCBI Taxonomy" id="1435070"/>
    <lineage>
        <taxon>Eukaryota</taxon>
        <taxon>Fungi</taxon>
        <taxon>Dikarya</taxon>
        <taxon>Ascomycota</taxon>
        <taxon>Pezizomycotina</taxon>
        <taxon>Sordariomycetes</taxon>
        <taxon>Hypocreomycetidae</taxon>
        <taxon>Hypocreales</taxon>
        <taxon>Nectriaceae</taxon>
        <taxon>Fusarium</taxon>
        <taxon>Fusarium solani species complex</taxon>
    </lineage>
</organism>
<dbReference type="EMBL" id="JAPEUR010000004">
    <property type="protein sequence ID" value="KAJ4329074.1"/>
    <property type="molecule type" value="Genomic_DNA"/>
</dbReference>
<proteinExistence type="predicted"/>
<keyword evidence="3" id="KW-1185">Reference proteome</keyword>
<evidence type="ECO:0000259" key="1">
    <source>
        <dbReference type="PROSITE" id="PS50011"/>
    </source>
</evidence>
<dbReference type="AlphaFoldDB" id="A0A9W9BTH9"/>
<accession>A0A9W9BTH9</accession>
<name>A0A9W9BTH9_9HYPO</name>
<dbReference type="PROSITE" id="PS50011">
    <property type="entry name" value="PROTEIN_KINASE_DOM"/>
    <property type="match status" value="1"/>
</dbReference>
<dbReference type="InterPro" id="IPR000719">
    <property type="entry name" value="Prot_kinase_dom"/>
</dbReference>
<evidence type="ECO:0000313" key="2">
    <source>
        <dbReference type="EMBL" id="KAJ4329074.1"/>
    </source>
</evidence>
<comment type="caution">
    <text evidence="2">The sequence shown here is derived from an EMBL/GenBank/DDBJ whole genome shotgun (WGS) entry which is preliminary data.</text>
</comment>
<dbReference type="GO" id="GO:0004672">
    <property type="term" value="F:protein kinase activity"/>
    <property type="evidence" value="ECO:0007669"/>
    <property type="project" value="InterPro"/>
</dbReference>
<dbReference type="OrthoDB" id="5337378at2759"/>
<dbReference type="InterPro" id="IPR011009">
    <property type="entry name" value="Kinase-like_dom_sf"/>
</dbReference>
<evidence type="ECO:0000313" key="3">
    <source>
        <dbReference type="Proteomes" id="UP001140502"/>
    </source>
</evidence>
<dbReference type="Gene3D" id="1.10.510.10">
    <property type="entry name" value="Transferase(Phosphotransferase) domain 1"/>
    <property type="match status" value="1"/>
</dbReference>
<gene>
    <name evidence="2" type="ORF">N0V84_000429</name>
</gene>
<feature type="domain" description="Protein kinase" evidence="1">
    <location>
        <begin position="99"/>
        <end position="426"/>
    </location>
</feature>
<dbReference type="GO" id="GO:0005524">
    <property type="term" value="F:ATP binding"/>
    <property type="evidence" value="ECO:0007669"/>
    <property type="project" value="InterPro"/>
</dbReference>
<reference evidence="2" key="1">
    <citation type="submission" date="2022-10" db="EMBL/GenBank/DDBJ databases">
        <title>Tapping the CABI collections for fungal endophytes: first genome assemblies for Collariella, Neodidymelliopsis, Ascochyta clinopodiicola, Didymella pomorum, Didymosphaeria variabile, Neocosmospora piperis and Neocucurbitaria cava.</title>
        <authorList>
            <person name="Hill R."/>
        </authorList>
    </citation>
    <scope>NUCLEOTIDE SEQUENCE</scope>
    <source>
        <strain evidence="2">IMI 366586</strain>
    </source>
</reference>
<dbReference type="SUPFAM" id="SSF56112">
    <property type="entry name" value="Protein kinase-like (PK-like)"/>
    <property type="match status" value="1"/>
</dbReference>
<dbReference type="PROSITE" id="PS00108">
    <property type="entry name" value="PROTEIN_KINASE_ST"/>
    <property type="match status" value="1"/>
</dbReference>